<organism evidence="2 3">
    <name type="scientific">Candidatus Nomurabacteria bacterium RIFCSPLOWO2_01_FULL_41_12</name>
    <dbReference type="NCBI Taxonomy" id="1801774"/>
    <lineage>
        <taxon>Bacteria</taxon>
        <taxon>Candidatus Nomuraibacteriota</taxon>
    </lineage>
</organism>
<dbReference type="Pfam" id="PF07819">
    <property type="entry name" value="PGAP1"/>
    <property type="match status" value="1"/>
</dbReference>
<evidence type="ECO:0000313" key="3">
    <source>
        <dbReference type="Proteomes" id="UP000176187"/>
    </source>
</evidence>
<dbReference type="AlphaFoldDB" id="A0A1F6WVW3"/>
<evidence type="ECO:0000313" key="2">
    <source>
        <dbReference type="EMBL" id="OGI86009.1"/>
    </source>
</evidence>
<accession>A0A1F6WVW3</accession>
<dbReference type="Gene3D" id="3.40.50.1820">
    <property type="entry name" value="alpha/beta hydrolase"/>
    <property type="match status" value="1"/>
</dbReference>
<name>A0A1F6WVW3_9BACT</name>
<protein>
    <recommendedName>
        <fullName evidence="1">GPI inositol-deacylase PGAP1-like alpha/beta domain-containing protein</fullName>
    </recommendedName>
</protein>
<reference evidence="2 3" key="1">
    <citation type="journal article" date="2016" name="Nat. Commun.">
        <title>Thousands of microbial genomes shed light on interconnected biogeochemical processes in an aquifer system.</title>
        <authorList>
            <person name="Anantharaman K."/>
            <person name="Brown C.T."/>
            <person name="Hug L.A."/>
            <person name="Sharon I."/>
            <person name="Castelle C.J."/>
            <person name="Probst A.J."/>
            <person name="Thomas B.C."/>
            <person name="Singh A."/>
            <person name="Wilkins M.J."/>
            <person name="Karaoz U."/>
            <person name="Brodie E.L."/>
            <person name="Williams K.H."/>
            <person name="Hubbard S.S."/>
            <person name="Banfield J.F."/>
        </authorList>
    </citation>
    <scope>NUCLEOTIDE SEQUENCE [LARGE SCALE GENOMIC DNA]</scope>
</reference>
<proteinExistence type="predicted"/>
<gene>
    <name evidence="2" type="ORF">A3A05_02775</name>
</gene>
<dbReference type="Proteomes" id="UP000176187">
    <property type="component" value="Unassembled WGS sequence"/>
</dbReference>
<dbReference type="STRING" id="1801774.A3A05_02775"/>
<comment type="caution">
    <text evidence="2">The sequence shown here is derived from an EMBL/GenBank/DDBJ whole genome shotgun (WGS) entry which is preliminary data.</text>
</comment>
<dbReference type="EMBL" id="MFUY01000017">
    <property type="protein sequence ID" value="OGI86009.1"/>
    <property type="molecule type" value="Genomic_DNA"/>
</dbReference>
<dbReference type="SUPFAM" id="SSF53474">
    <property type="entry name" value="alpha/beta-Hydrolases"/>
    <property type="match status" value="1"/>
</dbReference>
<dbReference type="InterPro" id="IPR012908">
    <property type="entry name" value="PGAP1-ab_dom-like"/>
</dbReference>
<evidence type="ECO:0000259" key="1">
    <source>
        <dbReference type="Pfam" id="PF07819"/>
    </source>
</evidence>
<feature type="domain" description="GPI inositol-deacylase PGAP1-like alpha/beta" evidence="1">
    <location>
        <begin position="94"/>
        <end position="141"/>
    </location>
</feature>
<dbReference type="GO" id="GO:0016788">
    <property type="term" value="F:hydrolase activity, acting on ester bonds"/>
    <property type="evidence" value="ECO:0007669"/>
    <property type="project" value="InterPro"/>
</dbReference>
<dbReference type="InterPro" id="IPR029058">
    <property type="entry name" value="AB_hydrolase_fold"/>
</dbReference>
<sequence length="229" mass="25791">MKKITAWIKDYAYLFSTGAFAYFKHTPPPHYLGYTKEGKVPIVILSGVLMPWAFSKQIADHISLLGHPVYIIPKLGNNNRDIPRSAKAVREVIEENNLKNIIIVAHSKGGLISKYLLIHDDPDKRVKGVIAIATPWSGSSIAKFMPHSSVRELSPDSKIIRYLEGHPEANKKIVSIIPSFDNHVWHPKGSFLEGAMRNINVEVSGHHLVLNDKIVWNHAVEWIEKITRA</sequence>